<gene>
    <name evidence="1" type="ORF">EG68_11206</name>
</gene>
<name>A0A8S9YJY6_9TREM</name>
<dbReference type="OrthoDB" id="6286409at2759"/>
<evidence type="ECO:0000313" key="2">
    <source>
        <dbReference type="Proteomes" id="UP000822476"/>
    </source>
</evidence>
<organism evidence="1 2">
    <name type="scientific">Paragonimus skrjabini miyazakii</name>
    <dbReference type="NCBI Taxonomy" id="59628"/>
    <lineage>
        <taxon>Eukaryota</taxon>
        <taxon>Metazoa</taxon>
        <taxon>Spiralia</taxon>
        <taxon>Lophotrochozoa</taxon>
        <taxon>Platyhelminthes</taxon>
        <taxon>Trematoda</taxon>
        <taxon>Digenea</taxon>
        <taxon>Plagiorchiida</taxon>
        <taxon>Troglotremata</taxon>
        <taxon>Troglotrematidae</taxon>
        <taxon>Paragonimus</taxon>
    </lineage>
</organism>
<reference evidence="1" key="1">
    <citation type="submission" date="2019-07" db="EMBL/GenBank/DDBJ databases">
        <title>Annotation for the trematode Paragonimus miyazaki's.</title>
        <authorList>
            <person name="Choi Y.-J."/>
        </authorList>
    </citation>
    <scope>NUCLEOTIDE SEQUENCE</scope>
    <source>
        <strain evidence="1">Japan</strain>
    </source>
</reference>
<dbReference type="Proteomes" id="UP000822476">
    <property type="component" value="Unassembled WGS sequence"/>
</dbReference>
<keyword evidence="2" id="KW-1185">Reference proteome</keyword>
<sequence>MQPLASSSISKELRQVFLKTGARPSWKHVVMDVVRKYHPEVPKDLRTILRTPLSSTQKPGGVYIHLGLETALCNLLKRELVNMIELQLHIDGLSSSKGQVCSFGLSSLDV</sequence>
<dbReference type="AlphaFoldDB" id="A0A8S9YJY6"/>
<evidence type="ECO:0000313" key="1">
    <source>
        <dbReference type="EMBL" id="KAF7239098.1"/>
    </source>
</evidence>
<proteinExistence type="predicted"/>
<protein>
    <submittedName>
        <fullName evidence="1">Uncharacterized protein</fullName>
    </submittedName>
</protein>
<accession>A0A8S9YJY6</accession>
<dbReference type="EMBL" id="JTDE01007442">
    <property type="protein sequence ID" value="KAF7239098.1"/>
    <property type="molecule type" value="Genomic_DNA"/>
</dbReference>
<comment type="caution">
    <text evidence="1">The sequence shown here is derived from an EMBL/GenBank/DDBJ whole genome shotgun (WGS) entry which is preliminary data.</text>
</comment>